<dbReference type="GO" id="GO:0016829">
    <property type="term" value="F:lyase activity"/>
    <property type="evidence" value="ECO:0007669"/>
    <property type="project" value="UniProtKB-KW"/>
</dbReference>
<dbReference type="InterPro" id="IPR013785">
    <property type="entry name" value="Aldolase_TIM"/>
</dbReference>
<dbReference type="NCBIfam" id="NF005499">
    <property type="entry name" value="PRK07114.1"/>
    <property type="match status" value="1"/>
</dbReference>
<evidence type="ECO:0000256" key="4">
    <source>
        <dbReference type="ARBA" id="ARBA00023239"/>
    </source>
</evidence>
<comment type="subunit">
    <text evidence="3">Homotrimer.</text>
</comment>
<protein>
    <submittedName>
        <fullName evidence="6">Bifunctional 4-hydroxy-2-oxoglutarate aldolase/2-dehydro-3-deoxy-phosphogluconate aldolase</fullName>
    </submittedName>
</protein>
<dbReference type="CDD" id="cd00452">
    <property type="entry name" value="KDPG_aldolase"/>
    <property type="match status" value="1"/>
</dbReference>
<gene>
    <name evidence="6" type="ORF">B7Z12_19905</name>
</gene>
<evidence type="ECO:0000313" key="7">
    <source>
        <dbReference type="Proteomes" id="UP000215616"/>
    </source>
</evidence>
<dbReference type="Gene3D" id="3.20.20.70">
    <property type="entry name" value="Aldolase class I"/>
    <property type="match status" value="1"/>
</dbReference>
<evidence type="ECO:0000256" key="5">
    <source>
        <dbReference type="ARBA" id="ARBA00023277"/>
    </source>
</evidence>
<organism evidence="6 7">
    <name type="scientific">Caulobacter vibrioides</name>
    <name type="common">Caulobacter crescentus</name>
    <dbReference type="NCBI Taxonomy" id="155892"/>
    <lineage>
        <taxon>Bacteria</taxon>
        <taxon>Pseudomonadati</taxon>
        <taxon>Pseudomonadota</taxon>
        <taxon>Alphaproteobacteria</taxon>
        <taxon>Caulobacterales</taxon>
        <taxon>Caulobacteraceae</taxon>
        <taxon>Caulobacter</taxon>
    </lineage>
</organism>
<dbReference type="InterPro" id="IPR000887">
    <property type="entry name" value="Aldlse_KDPG_KHG"/>
</dbReference>
<dbReference type="PANTHER" id="PTHR30246:SF1">
    <property type="entry name" value="2-DEHYDRO-3-DEOXY-6-PHOSPHOGALACTONATE ALDOLASE-RELATED"/>
    <property type="match status" value="1"/>
</dbReference>
<evidence type="ECO:0000313" key="6">
    <source>
        <dbReference type="EMBL" id="OYW98426.1"/>
    </source>
</evidence>
<dbReference type="Pfam" id="PF01081">
    <property type="entry name" value="Aldolase"/>
    <property type="match status" value="1"/>
</dbReference>
<sequence>MVKDRMAVLTALMDQGVIPVFYHPDVEVCKNVIQACADGGAPCIEFTNRGDFASHVFYEVTRHFDRADPRVIMGVGSIVDAPTAGIYIANGAKFVVGPILNADVAKVCNRRKIPYSPGCGSASEISYAEELGCEIVKVFPGSSVGGPDFVKAVLGPMPWTRIMPTGGVDPDEASVKKWFGAGIVAAGMGSKLITQELLDAKDYAGISKKVRETVDLIKKVRGKA</sequence>
<dbReference type="PANTHER" id="PTHR30246">
    <property type="entry name" value="2-KETO-3-DEOXY-6-PHOSPHOGLUCONATE ALDOLASE"/>
    <property type="match status" value="1"/>
</dbReference>
<dbReference type="SUPFAM" id="SSF51569">
    <property type="entry name" value="Aldolase"/>
    <property type="match status" value="1"/>
</dbReference>
<comment type="caution">
    <text evidence="6">The sequence shown here is derived from an EMBL/GenBank/DDBJ whole genome shotgun (WGS) entry which is preliminary data.</text>
</comment>
<dbReference type="EMBL" id="NCDQ01000507">
    <property type="protein sequence ID" value="OYW98426.1"/>
    <property type="molecule type" value="Genomic_DNA"/>
</dbReference>
<name>A0A258CS53_CAUVI</name>
<reference evidence="6 7" key="1">
    <citation type="submission" date="2017-03" db="EMBL/GenBank/DDBJ databases">
        <title>Lifting the veil on microbial sulfur biogeochemistry in mining wastewaters.</title>
        <authorList>
            <person name="Kantor R.S."/>
            <person name="Colenbrander Nelson T."/>
            <person name="Marshall S."/>
            <person name="Bennett D."/>
            <person name="Apte S."/>
            <person name="Camacho D."/>
            <person name="Thomas B.C."/>
            <person name="Warren L.A."/>
            <person name="Banfield J.F."/>
        </authorList>
    </citation>
    <scope>NUCLEOTIDE SEQUENCE [LARGE SCALE GENOMIC DNA]</scope>
    <source>
        <strain evidence="6">32-67-7</strain>
    </source>
</reference>
<dbReference type="AlphaFoldDB" id="A0A258CS53"/>
<evidence type="ECO:0000256" key="1">
    <source>
        <dbReference type="ARBA" id="ARBA00004761"/>
    </source>
</evidence>
<evidence type="ECO:0000256" key="2">
    <source>
        <dbReference type="ARBA" id="ARBA00006906"/>
    </source>
</evidence>
<dbReference type="Proteomes" id="UP000215616">
    <property type="component" value="Unassembled WGS sequence"/>
</dbReference>
<proteinExistence type="inferred from homology"/>
<keyword evidence="5" id="KW-0119">Carbohydrate metabolism</keyword>
<evidence type="ECO:0000256" key="3">
    <source>
        <dbReference type="ARBA" id="ARBA00011233"/>
    </source>
</evidence>
<comment type="pathway">
    <text evidence="1">Carbohydrate acid metabolism.</text>
</comment>
<keyword evidence="4" id="KW-0456">Lyase</keyword>
<comment type="similarity">
    <text evidence="2">Belongs to the KHG/KDPG aldolase family.</text>
</comment>
<accession>A0A258CS53</accession>